<dbReference type="STRING" id="913774.A0A0C3D4M5"/>
<sequence length="737" mass="82821">MSAVVSNISRLKPEIRLAQAVSQFEADLSSEQKAAFRTYRSQSLDSPPDPRDVMRLTAEIDRQNLGNIGRGRCFGPRLTNFLQAVQQFAALGDIIIGGSQNLIACGVWTIVRMSLLSMVNFSSYLEKLSSLLMAAGRSAPRYQMMALLYPRSESLQSYLSEYFIVVVHLCHHLLKFTLKSALGQYTSSLGDSDTKMYQSQLDLWANAIKEEVSLVMAKTIEEEAKENSKFRMFSSKFSESLSLRQKLKTTFRILDACSKYDYEITWKQTRRIGSTTLLNGFAEYQEWKGQGTSSTLIFMGKLGSGKSVLLANLVDDLYLDGRSKNVTVAYFFCRHDIPESLKARTIIGSLARQLLRPIADLTIATGFINETTTLALDFEKISHLLKLALPPKSKAYFVLDGLDECDSAEREILISQLRSLQHAFSLLLCVSIRLDPDNILNLSPQRFTAVRIISIPEDNPDIEAFISTKLESCIESKKLVIGHPALILEIHDALLKGSKGMFLWVALQIESLCDMKTDEAIRQALVNLPKDLPEVFFRILRKSEEFGKLYQRRILELITIARRPLTTEELQEALSVVPGDTNWTPSKLLNDIYSILPCCGSLVTVDEEEKTIRLVHHSVKQFVLSSFKDSANTAITINSANKAMADIIVTYLNYGIFETRLSTMVVPQVTTASMPSQIIHSTINSSSSVRSIALKLLKSRKQTDFNIGKTLAETSNLFSPRAVDEFHFYSYAKLYWL</sequence>
<dbReference type="Pfam" id="PF22939">
    <property type="entry name" value="WHD_GPIID"/>
    <property type="match status" value="1"/>
</dbReference>
<dbReference type="EMBL" id="KN832883">
    <property type="protein sequence ID" value="KIM96862.1"/>
    <property type="molecule type" value="Genomic_DNA"/>
</dbReference>
<keyword evidence="1" id="KW-0677">Repeat</keyword>
<dbReference type="AlphaFoldDB" id="A0A0C3D4M5"/>
<dbReference type="OrthoDB" id="7464126at2759"/>
<dbReference type="HOGENOM" id="CLU_000288_34_3_1"/>
<dbReference type="Proteomes" id="UP000054321">
    <property type="component" value="Unassembled WGS sequence"/>
</dbReference>
<evidence type="ECO:0000313" key="5">
    <source>
        <dbReference type="Proteomes" id="UP000054321"/>
    </source>
</evidence>
<organism evidence="4 5">
    <name type="scientific">Oidiodendron maius (strain Zn)</name>
    <dbReference type="NCBI Taxonomy" id="913774"/>
    <lineage>
        <taxon>Eukaryota</taxon>
        <taxon>Fungi</taxon>
        <taxon>Dikarya</taxon>
        <taxon>Ascomycota</taxon>
        <taxon>Pezizomycotina</taxon>
        <taxon>Leotiomycetes</taxon>
        <taxon>Leotiomycetes incertae sedis</taxon>
        <taxon>Myxotrichaceae</taxon>
        <taxon>Oidiodendron</taxon>
    </lineage>
</organism>
<evidence type="ECO:0000256" key="1">
    <source>
        <dbReference type="ARBA" id="ARBA00022737"/>
    </source>
</evidence>
<reference evidence="4 5" key="1">
    <citation type="submission" date="2014-04" db="EMBL/GenBank/DDBJ databases">
        <authorList>
            <consortium name="DOE Joint Genome Institute"/>
            <person name="Kuo A."/>
            <person name="Martino E."/>
            <person name="Perotto S."/>
            <person name="Kohler A."/>
            <person name="Nagy L.G."/>
            <person name="Floudas D."/>
            <person name="Copeland A."/>
            <person name="Barry K.W."/>
            <person name="Cichocki N."/>
            <person name="Veneault-Fourrey C."/>
            <person name="LaButti K."/>
            <person name="Lindquist E.A."/>
            <person name="Lipzen A."/>
            <person name="Lundell T."/>
            <person name="Morin E."/>
            <person name="Murat C."/>
            <person name="Sun H."/>
            <person name="Tunlid A."/>
            <person name="Henrissat B."/>
            <person name="Grigoriev I.V."/>
            <person name="Hibbett D.S."/>
            <person name="Martin F."/>
            <person name="Nordberg H.P."/>
            <person name="Cantor M.N."/>
            <person name="Hua S.X."/>
        </authorList>
    </citation>
    <scope>NUCLEOTIDE SEQUENCE [LARGE SCALE GENOMIC DNA]</scope>
    <source>
        <strain evidence="4 5">Zn</strain>
    </source>
</reference>
<dbReference type="SUPFAM" id="SSF52540">
    <property type="entry name" value="P-loop containing nucleoside triphosphate hydrolases"/>
    <property type="match status" value="1"/>
</dbReference>
<dbReference type="PANTHER" id="PTHR10039">
    <property type="entry name" value="AMELOGENIN"/>
    <property type="match status" value="1"/>
</dbReference>
<dbReference type="PANTHER" id="PTHR10039:SF10">
    <property type="entry name" value="NACHT DOMAIN-CONTAINING PROTEIN"/>
    <property type="match status" value="1"/>
</dbReference>
<dbReference type="Pfam" id="PF24883">
    <property type="entry name" value="NPHP3_N"/>
    <property type="match status" value="1"/>
</dbReference>
<gene>
    <name evidence="4" type="ORF">OIDMADRAFT_68677</name>
</gene>
<feature type="domain" description="GPI inositol-deacylase winged helix" evidence="2">
    <location>
        <begin position="547"/>
        <end position="630"/>
    </location>
</feature>
<proteinExistence type="predicted"/>
<dbReference type="InterPro" id="IPR027417">
    <property type="entry name" value="P-loop_NTPase"/>
</dbReference>
<evidence type="ECO:0000313" key="4">
    <source>
        <dbReference type="EMBL" id="KIM96862.1"/>
    </source>
</evidence>
<evidence type="ECO:0000259" key="3">
    <source>
        <dbReference type="Pfam" id="PF24883"/>
    </source>
</evidence>
<keyword evidence="5" id="KW-1185">Reference proteome</keyword>
<feature type="non-terminal residue" evidence="4">
    <location>
        <position position="737"/>
    </location>
</feature>
<accession>A0A0C3D4M5</accession>
<dbReference type="InParanoid" id="A0A0C3D4M5"/>
<feature type="domain" description="Nephrocystin 3-like N-terminal" evidence="3">
    <location>
        <begin position="282"/>
        <end position="421"/>
    </location>
</feature>
<dbReference type="InterPro" id="IPR056884">
    <property type="entry name" value="NPHP3-like_N"/>
</dbReference>
<dbReference type="InterPro" id="IPR054471">
    <property type="entry name" value="GPIID_WHD"/>
</dbReference>
<name>A0A0C3D4M5_OIDMZ</name>
<protein>
    <submittedName>
        <fullName evidence="4">Uncharacterized protein</fullName>
    </submittedName>
</protein>
<evidence type="ECO:0000259" key="2">
    <source>
        <dbReference type="Pfam" id="PF22939"/>
    </source>
</evidence>
<dbReference type="Gene3D" id="3.40.50.300">
    <property type="entry name" value="P-loop containing nucleotide triphosphate hydrolases"/>
    <property type="match status" value="1"/>
</dbReference>
<reference evidence="5" key="2">
    <citation type="submission" date="2015-01" db="EMBL/GenBank/DDBJ databases">
        <title>Evolutionary Origins and Diversification of the Mycorrhizal Mutualists.</title>
        <authorList>
            <consortium name="DOE Joint Genome Institute"/>
            <consortium name="Mycorrhizal Genomics Consortium"/>
            <person name="Kohler A."/>
            <person name="Kuo A."/>
            <person name="Nagy L.G."/>
            <person name="Floudas D."/>
            <person name="Copeland A."/>
            <person name="Barry K.W."/>
            <person name="Cichocki N."/>
            <person name="Veneault-Fourrey C."/>
            <person name="LaButti K."/>
            <person name="Lindquist E.A."/>
            <person name="Lipzen A."/>
            <person name="Lundell T."/>
            <person name="Morin E."/>
            <person name="Murat C."/>
            <person name="Riley R."/>
            <person name="Ohm R."/>
            <person name="Sun H."/>
            <person name="Tunlid A."/>
            <person name="Henrissat B."/>
            <person name="Grigoriev I.V."/>
            <person name="Hibbett D.S."/>
            <person name="Martin F."/>
        </authorList>
    </citation>
    <scope>NUCLEOTIDE SEQUENCE [LARGE SCALE GENOMIC DNA]</scope>
    <source>
        <strain evidence="5">Zn</strain>
    </source>
</reference>